<proteinExistence type="predicted"/>
<gene>
    <name evidence="1" type="ORF">LAZ67_7002958</name>
</gene>
<organism evidence="1 2">
    <name type="scientific">Cordylochernes scorpioides</name>
    <dbReference type="NCBI Taxonomy" id="51811"/>
    <lineage>
        <taxon>Eukaryota</taxon>
        <taxon>Metazoa</taxon>
        <taxon>Ecdysozoa</taxon>
        <taxon>Arthropoda</taxon>
        <taxon>Chelicerata</taxon>
        <taxon>Arachnida</taxon>
        <taxon>Pseudoscorpiones</taxon>
        <taxon>Cheliferoidea</taxon>
        <taxon>Chernetidae</taxon>
        <taxon>Cordylochernes</taxon>
    </lineage>
</organism>
<keyword evidence="2" id="KW-1185">Reference proteome</keyword>
<name>A0ABY6KNN4_9ARAC</name>
<accession>A0ABY6KNN4</accession>
<dbReference type="Proteomes" id="UP001235939">
    <property type="component" value="Chromosome 07"/>
</dbReference>
<evidence type="ECO:0000313" key="1">
    <source>
        <dbReference type="EMBL" id="UYV70428.1"/>
    </source>
</evidence>
<evidence type="ECO:0000313" key="2">
    <source>
        <dbReference type="Proteomes" id="UP001235939"/>
    </source>
</evidence>
<sequence>MKKAIEKLKVDKKKLSEKKKLQKIRMKKAIAAAVAAEKAKKRNPLRINPLRLSLRRQRRPKRLIKHLRKLKVKRKPLQSQEKMIKIESKRKLNQIKRQISRGVFPTVQVSSSRRCPQFHHLAPPARSTDKFGTSLTQGWPSSSCPVPKILAWRSGVLLMMLKSCTFYVCKVLPRRGTVEGSRRPCLEENSLKKKISDIIRDRKLGLSESRISTREIAMKVGFNQSTVVNIWSQWSEEEKS</sequence>
<protein>
    <submittedName>
        <fullName evidence="1">Uncharacterized protein</fullName>
    </submittedName>
</protein>
<reference evidence="1 2" key="1">
    <citation type="submission" date="2022-01" db="EMBL/GenBank/DDBJ databases">
        <title>A chromosomal length assembly of Cordylochernes scorpioides.</title>
        <authorList>
            <person name="Zeh D."/>
            <person name="Zeh J."/>
        </authorList>
    </citation>
    <scope>NUCLEOTIDE SEQUENCE [LARGE SCALE GENOMIC DNA]</scope>
    <source>
        <strain evidence="1">IN4F17</strain>
        <tissue evidence="1">Whole Body</tissue>
    </source>
</reference>
<dbReference type="EMBL" id="CP092869">
    <property type="protein sequence ID" value="UYV70428.1"/>
    <property type="molecule type" value="Genomic_DNA"/>
</dbReference>